<feature type="transmembrane region" description="Helical" evidence="1">
    <location>
        <begin position="60"/>
        <end position="81"/>
    </location>
</feature>
<proteinExistence type="predicted"/>
<evidence type="ECO:0000313" key="2">
    <source>
        <dbReference type="EMBL" id="TDP97523.1"/>
    </source>
</evidence>
<keyword evidence="1" id="KW-0472">Membrane</keyword>
<name>A0A4R6SD35_LABRH</name>
<keyword evidence="1" id="KW-1133">Transmembrane helix</keyword>
<keyword evidence="1" id="KW-0812">Transmembrane</keyword>
<accession>A0A4R6SD35</accession>
<reference evidence="2 3" key="1">
    <citation type="submission" date="2019-03" db="EMBL/GenBank/DDBJ databases">
        <title>Genomic Encyclopedia of Type Strains, Phase IV (KMG-IV): sequencing the most valuable type-strain genomes for metagenomic binning, comparative biology and taxonomic classification.</title>
        <authorList>
            <person name="Goeker M."/>
        </authorList>
    </citation>
    <scope>NUCLEOTIDE SEQUENCE [LARGE SCALE GENOMIC DNA]</scope>
    <source>
        <strain evidence="2 3">DSM 45361</strain>
    </source>
</reference>
<evidence type="ECO:0000313" key="3">
    <source>
        <dbReference type="Proteomes" id="UP000295444"/>
    </source>
</evidence>
<comment type="caution">
    <text evidence="2">The sequence shown here is derived from an EMBL/GenBank/DDBJ whole genome shotgun (WGS) entry which is preliminary data.</text>
</comment>
<protein>
    <submittedName>
        <fullName evidence="2">Uncharacterized protein</fullName>
    </submittedName>
</protein>
<evidence type="ECO:0000256" key="1">
    <source>
        <dbReference type="SAM" id="Phobius"/>
    </source>
</evidence>
<dbReference type="EMBL" id="SNXZ01000003">
    <property type="protein sequence ID" value="TDP97523.1"/>
    <property type="molecule type" value="Genomic_DNA"/>
</dbReference>
<sequence length="176" mass="19369">MAEPVVPRSRAAKPPKSAHDVWAQASLANLRQIATILVGLGVLFLAGWAGLLLAGARPVGWGRVVMVVTVAVALGMVAEGLRRIYLLRSARRLLRASKWESVDAHWAGKRGVRGRKMVVLHEFGVFQLRVKEPSRAAERAVEARGRVWMLRPTAHGRSAVMIEQVPEIFHARVGHQ</sequence>
<feature type="transmembrane region" description="Helical" evidence="1">
    <location>
        <begin position="33"/>
        <end position="54"/>
    </location>
</feature>
<dbReference type="AlphaFoldDB" id="A0A4R6SD35"/>
<keyword evidence="3" id="KW-1185">Reference proteome</keyword>
<gene>
    <name evidence="2" type="ORF">EV186_103487</name>
</gene>
<dbReference type="RefSeq" id="WP_133850713.1">
    <property type="nucleotide sequence ID" value="NZ_SNXZ01000003.1"/>
</dbReference>
<dbReference type="Proteomes" id="UP000295444">
    <property type="component" value="Unassembled WGS sequence"/>
</dbReference>
<organism evidence="2 3">
    <name type="scientific">Labedaea rhizosphaerae</name>
    <dbReference type="NCBI Taxonomy" id="598644"/>
    <lineage>
        <taxon>Bacteria</taxon>
        <taxon>Bacillati</taxon>
        <taxon>Actinomycetota</taxon>
        <taxon>Actinomycetes</taxon>
        <taxon>Pseudonocardiales</taxon>
        <taxon>Pseudonocardiaceae</taxon>
        <taxon>Labedaea</taxon>
    </lineage>
</organism>